<proteinExistence type="predicted"/>
<dbReference type="AlphaFoldDB" id="A0AB37ZXS7"/>
<protein>
    <submittedName>
        <fullName evidence="1">Uncharacterized protein</fullName>
    </submittedName>
</protein>
<keyword evidence="2" id="KW-1185">Reference proteome</keyword>
<accession>A0AB37ZXS7</accession>
<dbReference type="EMBL" id="FNQH01000001">
    <property type="protein sequence ID" value="SEA00336.1"/>
    <property type="molecule type" value="Genomic_DNA"/>
</dbReference>
<organism evidence="1 2">
    <name type="scientific">Trichococcus collinsii</name>
    <dbReference type="NCBI Taxonomy" id="157076"/>
    <lineage>
        <taxon>Bacteria</taxon>
        <taxon>Bacillati</taxon>
        <taxon>Bacillota</taxon>
        <taxon>Bacilli</taxon>
        <taxon>Lactobacillales</taxon>
        <taxon>Carnobacteriaceae</taxon>
        <taxon>Trichococcus</taxon>
    </lineage>
</organism>
<comment type="caution">
    <text evidence="1">The sequence shown here is derived from an EMBL/GenBank/DDBJ whole genome shotgun (WGS) entry which is preliminary data.</text>
</comment>
<evidence type="ECO:0000313" key="1">
    <source>
        <dbReference type="EMBL" id="SEA00336.1"/>
    </source>
</evidence>
<evidence type="ECO:0000313" key="2">
    <source>
        <dbReference type="Proteomes" id="UP000199042"/>
    </source>
</evidence>
<reference evidence="1 2" key="1">
    <citation type="submission" date="2016-10" db="EMBL/GenBank/DDBJ databases">
        <authorList>
            <person name="Varghese N."/>
            <person name="Submissions S."/>
        </authorList>
    </citation>
    <scope>NUCLEOTIDE SEQUENCE [LARGE SCALE GENOMIC DNA]</scope>
    <source>
        <strain evidence="1 2">DSM 14526</strain>
    </source>
</reference>
<name>A0AB37ZXS7_9LACT</name>
<dbReference type="RefSeq" id="WP_086986880.1">
    <property type="nucleotide sequence ID" value="NZ_FJNA01000002.1"/>
</dbReference>
<gene>
    <name evidence="1" type="ORF">SAMN04488525_101840</name>
</gene>
<sequence>MRGKKWTEGELEYLEESWGKMATQRIASNLDRTYSGIVNKARLLNLGDPLTHMDGITISRLSKELGVDYHLISNWIDKYNFPAKKKRLAKERRVLYIGYADFWEWADKNRQMIDFSRFDKYALGVEPDWANEKRIADFNKKRLVPKPHNTPWTPGDINKLISLAKEPDMTYPKMSRILQRTHGAIKRRLGMEGIKLRPSYLPNHNKYTAGEIDTLETMMQKGHSFIEIAFILDRSEAGVRGKAERMGYTFKNGVPFKDEQKEEAGCR</sequence>
<dbReference type="Proteomes" id="UP000199042">
    <property type="component" value="Unassembled WGS sequence"/>
</dbReference>